<dbReference type="Gene3D" id="3.10.300.10">
    <property type="entry name" value="Methylpurine-DNA glycosylase (MPG)"/>
    <property type="match status" value="2"/>
</dbReference>
<evidence type="ECO:0000313" key="6">
    <source>
        <dbReference type="EMBL" id="ACU54573.1"/>
    </source>
</evidence>
<name>C7M0R5_ACIFD</name>
<dbReference type="STRING" id="525909.Afer_1657"/>
<evidence type="ECO:0000256" key="4">
    <source>
        <dbReference type="ARBA" id="ARBA00023204"/>
    </source>
</evidence>
<keyword evidence="7" id="KW-1185">Reference proteome</keyword>
<evidence type="ECO:0000256" key="1">
    <source>
        <dbReference type="ARBA" id="ARBA00009232"/>
    </source>
</evidence>
<reference evidence="6 7" key="1">
    <citation type="journal article" date="2009" name="Stand. Genomic Sci.">
        <title>Complete genome sequence of Acidimicrobium ferrooxidans type strain (ICP).</title>
        <authorList>
            <person name="Clum A."/>
            <person name="Nolan M."/>
            <person name="Lang E."/>
            <person name="Glavina Del Rio T."/>
            <person name="Tice H."/>
            <person name="Copeland A."/>
            <person name="Cheng J.F."/>
            <person name="Lucas S."/>
            <person name="Chen F."/>
            <person name="Bruce D."/>
            <person name="Goodwin L."/>
            <person name="Pitluck S."/>
            <person name="Ivanova N."/>
            <person name="Mavrommatis K."/>
            <person name="Mikhailova N."/>
            <person name="Pati A."/>
            <person name="Chen A."/>
            <person name="Palaniappan K."/>
            <person name="Goker M."/>
            <person name="Spring S."/>
            <person name="Land M."/>
            <person name="Hauser L."/>
            <person name="Chang Y.J."/>
            <person name="Jeffries C.C."/>
            <person name="Chain P."/>
            <person name="Bristow J."/>
            <person name="Eisen J.A."/>
            <person name="Markowitz V."/>
            <person name="Hugenholtz P."/>
            <person name="Kyrpides N.C."/>
            <person name="Klenk H.P."/>
            <person name="Lapidus A."/>
        </authorList>
    </citation>
    <scope>NUCLEOTIDE SEQUENCE [LARGE SCALE GENOMIC DNA]</scope>
    <source>
        <strain evidence="7">DSM 10331 / JCM 15462 / NBRC 103882 / ICP</strain>
    </source>
</reference>
<dbReference type="AlphaFoldDB" id="C7M0R5"/>
<dbReference type="RefSeq" id="WP_015799052.1">
    <property type="nucleotide sequence ID" value="NC_013124.1"/>
</dbReference>
<sequence>MHSGTRALRELLEGPAHDVAPRLLGARLVGPLGAGRLIEVEAYEGAEDPGSHAWRGSTPRNQIMWGPPGHLYVYLCYGVHWLVNIVVAPEGVPGAVLVRGIELDDGRRVLGPGRVARALGMTGEHNGLVLGGAVDLEPADERRTGVLATGRIGLSRGGELAWRFLVDE</sequence>
<dbReference type="Pfam" id="PF02245">
    <property type="entry name" value="Pur_DNA_glyco"/>
    <property type="match status" value="1"/>
</dbReference>
<dbReference type="InterPro" id="IPR036995">
    <property type="entry name" value="MPG_sf"/>
</dbReference>
<comment type="similarity">
    <text evidence="1 5">Belongs to the DNA glycosylase MPG family.</text>
</comment>
<dbReference type="InterPro" id="IPR003180">
    <property type="entry name" value="MPG"/>
</dbReference>
<protein>
    <recommendedName>
        <fullName evidence="5">Putative 3-methyladenine DNA glycosylase</fullName>
        <ecNumber evidence="5">3.2.2.-</ecNumber>
    </recommendedName>
</protein>
<dbReference type="HAMAP" id="MF_00527">
    <property type="entry name" value="3MGH"/>
    <property type="match status" value="1"/>
</dbReference>
<keyword evidence="3 5" id="KW-0378">Hydrolase</keyword>
<dbReference type="eggNOG" id="COG2094">
    <property type="taxonomic scope" value="Bacteria"/>
</dbReference>
<dbReference type="PANTHER" id="PTHR10429:SF0">
    <property type="entry name" value="DNA-3-METHYLADENINE GLYCOSYLASE"/>
    <property type="match status" value="1"/>
</dbReference>
<dbReference type="KEGG" id="afo:Afer_1657"/>
<dbReference type="GO" id="GO:0003905">
    <property type="term" value="F:alkylbase DNA N-glycosylase activity"/>
    <property type="evidence" value="ECO:0007669"/>
    <property type="project" value="InterPro"/>
</dbReference>
<dbReference type="SUPFAM" id="SSF50486">
    <property type="entry name" value="FMT C-terminal domain-like"/>
    <property type="match status" value="1"/>
</dbReference>
<dbReference type="Proteomes" id="UP000000771">
    <property type="component" value="Chromosome"/>
</dbReference>
<keyword evidence="2 5" id="KW-0227">DNA damage</keyword>
<gene>
    <name evidence="6" type="ordered locus">Afer_1657</name>
</gene>
<dbReference type="HOGENOM" id="CLU_060471_4_1_11"/>
<evidence type="ECO:0000256" key="2">
    <source>
        <dbReference type="ARBA" id="ARBA00022763"/>
    </source>
</evidence>
<dbReference type="OrthoDB" id="9794313at2"/>
<dbReference type="GO" id="GO:0006284">
    <property type="term" value="P:base-excision repair"/>
    <property type="evidence" value="ECO:0007669"/>
    <property type="project" value="InterPro"/>
</dbReference>
<dbReference type="EMBL" id="CP001631">
    <property type="protein sequence ID" value="ACU54573.1"/>
    <property type="molecule type" value="Genomic_DNA"/>
</dbReference>
<organism evidence="6 7">
    <name type="scientific">Acidimicrobium ferrooxidans (strain DSM 10331 / JCM 15462 / NBRC 103882 / ICP)</name>
    <dbReference type="NCBI Taxonomy" id="525909"/>
    <lineage>
        <taxon>Bacteria</taxon>
        <taxon>Bacillati</taxon>
        <taxon>Actinomycetota</taxon>
        <taxon>Acidimicrobiia</taxon>
        <taxon>Acidimicrobiales</taxon>
        <taxon>Acidimicrobiaceae</taxon>
        <taxon>Acidimicrobium</taxon>
    </lineage>
</organism>
<evidence type="ECO:0000256" key="5">
    <source>
        <dbReference type="HAMAP-Rule" id="MF_00527"/>
    </source>
</evidence>
<proteinExistence type="inferred from homology"/>
<keyword evidence="4 5" id="KW-0234">DNA repair</keyword>
<dbReference type="EC" id="3.2.2.-" evidence="5"/>
<dbReference type="PANTHER" id="PTHR10429">
    <property type="entry name" value="DNA-3-METHYLADENINE GLYCOSYLASE"/>
    <property type="match status" value="1"/>
</dbReference>
<dbReference type="GO" id="GO:0003677">
    <property type="term" value="F:DNA binding"/>
    <property type="evidence" value="ECO:0007669"/>
    <property type="project" value="InterPro"/>
</dbReference>
<accession>C7M0R5</accession>
<evidence type="ECO:0000313" key="7">
    <source>
        <dbReference type="Proteomes" id="UP000000771"/>
    </source>
</evidence>
<dbReference type="InterPro" id="IPR011034">
    <property type="entry name" value="Formyl_transferase-like_C_sf"/>
</dbReference>
<evidence type="ECO:0000256" key="3">
    <source>
        <dbReference type="ARBA" id="ARBA00022801"/>
    </source>
</evidence>